<evidence type="ECO:0000256" key="4">
    <source>
        <dbReference type="SAM" id="SignalP"/>
    </source>
</evidence>
<protein>
    <recommendedName>
        <fullName evidence="7">FAD-binding domain-containing protein</fullName>
    </recommendedName>
</protein>
<name>A0AA40EUC5_9PEZI</name>
<organism evidence="5 6">
    <name type="scientific">Schizothecium vesticola</name>
    <dbReference type="NCBI Taxonomy" id="314040"/>
    <lineage>
        <taxon>Eukaryota</taxon>
        <taxon>Fungi</taxon>
        <taxon>Dikarya</taxon>
        <taxon>Ascomycota</taxon>
        <taxon>Pezizomycotina</taxon>
        <taxon>Sordariomycetes</taxon>
        <taxon>Sordariomycetidae</taxon>
        <taxon>Sordariales</taxon>
        <taxon>Schizotheciaceae</taxon>
        <taxon>Schizothecium</taxon>
    </lineage>
</organism>
<sequence length="55" mass="5724">MHIIITGAGLTGLSLATSLSRSPSHTVTIYQQSTLAHEVGAAINVPPNVARFLIP</sequence>
<dbReference type="AlphaFoldDB" id="A0AA40EUC5"/>
<dbReference type="Gene3D" id="3.50.50.60">
    <property type="entry name" value="FAD/NAD(P)-binding domain"/>
    <property type="match status" value="1"/>
</dbReference>
<comment type="caution">
    <text evidence="5">The sequence shown here is derived from an EMBL/GenBank/DDBJ whole genome shotgun (WGS) entry which is preliminary data.</text>
</comment>
<dbReference type="InterPro" id="IPR036188">
    <property type="entry name" value="FAD/NAD-bd_sf"/>
</dbReference>
<evidence type="ECO:0000256" key="3">
    <source>
        <dbReference type="ARBA" id="ARBA00023033"/>
    </source>
</evidence>
<proteinExistence type="inferred from homology"/>
<evidence type="ECO:0000256" key="1">
    <source>
        <dbReference type="ARBA" id="ARBA00007992"/>
    </source>
</evidence>
<dbReference type="PANTHER" id="PTHR13789:SF215">
    <property type="entry name" value="FAD-BINDING DOMAIN-CONTAINING PROTEIN-RELATED"/>
    <property type="match status" value="1"/>
</dbReference>
<keyword evidence="6" id="KW-1185">Reference proteome</keyword>
<accession>A0AA40EUC5</accession>
<feature type="signal peptide" evidence="4">
    <location>
        <begin position="1"/>
        <end position="16"/>
    </location>
</feature>
<comment type="similarity">
    <text evidence="1">Belongs to the paxM FAD-dependent monooxygenase family.</text>
</comment>
<reference evidence="5" key="1">
    <citation type="submission" date="2023-06" db="EMBL/GenBank/DDBJ databases">
        <title>Genome-scale phylogeny and comparative genomics of the fungal order Sordariales.</title>
        <authorList>
            <consortium name="Lawrence Berkeley National Laboratory"/>
            <person name="Hensen N."/>
            <person name="Bonometti L."/>
            <person name="Westerberg I."/>
            <person name="Brannstrom I.O."/>
            <person name="Guillou S."/>
            <person name="Cros-Aarteil S."/>
            <person name="Calhoun S."/>
            <person name="Haridas S."/>
            <person name="Kuo A."/>
            <person name="Mondo S."/>
            <person name="Pangilinan J."/>
            <person name="Riley R."/>
            <person name="LaButti K."/>
            <person name="Andreopoulos B."/>
            <person name="Lipzen A."/>
            <person name="Chen C."/>
            <person name="Yanf M."/>
            <person name="Daum C."/>
            <person name="Ng V."/>
            <person name="Clum A."/>
            <person name="Steindorff A."/>
            <person name="Ohm R."/>
            <person name="Martin F."/>
            <person name="Silar P."/>
            <person name="Natvig D."/>
            <person name="Lalanne C."/>
            <person name="Gautier V."/>
            <person name="Ament-velasquez S.L."/>
            <person name="Kruys A."/>
            <person name="Hutchinson M.I."/>
            <person name="Powell A.J."/>
            <person name="Barry K."/>
            <person name="Miller A.N."/>
            <person name="Grigoriev I.V."/>
            <person name="Debuchy R."/>
            <person name="Gladieux P."/>
            <person name="Thoren M.H."/>
            <person name="Johannesson H."/>
        </authorList>
    </citation>
    <scope>NUCLEOTIDE SEQUENCE</scope>
    <source>
        <strain evidence="5">SMH3187-1</strain>
    </source>
</reference>
<keyword evidence="2" id="KW-0560">Oxidoreductase</keyword>
<evidence type="ECO:0008006" key="7">
    <source>
        <dbReference type="Google" id="ProtNLM"/>
    </source>
</evidence>
<evidence type="ECO:0000313" key="6">
    <source>
        <dbReference type="Proteomes" id="UP001172155"/>
    </source>
</evidence>
<dbReference type="PANTHER" id="PTHR13789">
    <property type="entry name" value="MONOOXYGENASE"/>
    <property type="match status" value="1"/>
</dbReference>
<evidence type="ECO:0000256" key="2">
    <source>
        <dbReference type="ARBA" id="ARBA00023002"/>
    </source>
</evidence>
<evidence type="ECO:0000313" key="5">
    <source>
        <dbReference type="EMBL" id="KAK0745729.1"/>
    </source>
</evidence>
<dbReference type="SUPFAM" id="SSF51905">
    <property type="entry name" value="FAD/NAD(P)-binding domain"/>
    <property type="match status" value="1"/>
</dbReference>
<dbReference type="Proteomes" id="UP001172155">
    <property type="component" value="Unassembled WGS sequence"/>
</dbReference>
<dbReference type="EMBL" id="JAUKUD010000004">
    <property type="protein sequence ID" value="KAK0745729.1"/>
    <property type="molecule type" value="Genomic_DNA"/>
</dbReference>
<keyword evidence="3" id="KW-0503">Monooxygenase</keyword>
<dbReference type="InterPro" id="IPR050493">
    <property type="entry name" value="FAD-dep_Monooxygenase_BioMet"/>
</dbReference>
<dbReference type="Gene3D" id="3.30.9.30">
    <property type="match status" value="1"/>
</dbReference>
<feature type="chain" id="PRO_5041258745" description="FAD-binding domain-containing protein" evidence="4">
    <location>
        <begin position="17"/>
        <end position="55"/>
    </location>
</feature>
<gene>
    <name evidence="5" type="ORF">B0T18DRAFT_410065</name>
</gene>
<keyword evidence="4" id="KW-0732">Signal</keyword>
<dbReference type="GO" id="GO:0004497">
    <property type="term" value="F:monooxygenase activity"/>
    <property type="evidence" value="ECO:0007669"/>
    <property type="project" value="UniProtKB-KW"/>
</dbReference>